<reference evidence="1" key="1">
    <citation type="submission" date="2018-04" db="EMBL/GenBank/DDBJ databases">
        <title>Transcriptome of Schizaphis graminum biotype I.</title>
        <authorList>
            <person name="Scully E.D."/>
            <person name="Geib S.M."/>
            <person name="Palmer N.A."/>
            <person name="Koch K."/>
            <person name="Bradshaw J."/>
            <person name="Heng-Moss T."/>
            <person name="Sarath G."/>
        </authorList>
    </citation>
    <scope>NUCLEOTIDE SEQUENCE</scope>
</reference>
<name>A0A2S2P7P0_SCHGA</name>
<accession>A0A2S2P7P0</accession>
<dbReference type="EMBL" id="GGMR01012852">
    <property type="protein sequence ID" value="MBY25471.1"/>
    <property type="molecule type" value="Transcribed_RNA"/>
</dbReference>
<proteinExistence type="predicted"/>
<dbReference type="AlphaFoldDB" id="A0A2S2P7P0"/>
<sequence>MMDNQRATSSSAFQPQQIAQPAIETLLFNDIIEEKSIILRDLMDQFLQVHSFSRFESEFNLFARRIKHIARDGQRNGANFTRHTMQMPSEYDGSQENNRQHFEPSNAFQRPVVAEHKPKTTLTQNDQLKNIPSTTNNSYSCDTIIEESIINDCSAQKSTTQSEEFLPPTALIPSSESLQNDNASPTSFSNANADYAMECDSELFESVEIPSNSDNTSTSQLNQSQLNCSEKYKVKYLSKWSVNVKQIKSNKGNSKSVIALSGILLAGDQITVLKKVHKAGILVVRKTKNIVKTEKGFYHLIGPIIEGSPLDLVRACVEINGIPKAWRNILTKLSGEVEVNLNESMTRKGTIYNKEKKTSLNSFGTKELLENDLHGLSDSDFRQQLSQLSTSTKMKSFECNTPSQLLKHKFHRKFVKACLIIGSQENTDDQE</sequence>
<gene>
    <name evidence="1" type="ORF">g.54027</name>
</gene>
<protein>
    <submittedName>
        <fullName evidence="1">Uncharacterized protein</fullName>
    </submittedName>
</protein>
<organism evidence="1">
    <name type="scientific">Schizaphis graminum</name>
    <name type="common">Green bug aphid</name>
    <dbReference type="NCBI Taxonomy" id="13262"/>
    <lineage>
        <taxon>Eukaryota</taxon>
        <taxon>Metazoa</taxon>
        <taxon>Ecdysozoa</taxon>
        <taxon>Arthropoda</taxon>
        <taxon>Hexapoda</taxon>
        <taxon>Insecta</taxon>
        <taxon>Pterygota</taxon>
        <taxon>Neoptera</taxon>
        <taxon>Paraneoptera</taxon>
        <taxon>Hemiptera</taxon>
        <taxon>Sternorrhyncha</taxon>
        <taxon>Aphidomorpha</taxon>
        <taxon>Aphidoidea</taxon>
        <taxon>Aphididae</taxon>
        <taxon>Aphidini</taxon>
        <taxon>Schizaphis</taxon>
    </lineage>
</organism>
<evidence type="ECO:0000313" key="1">
    <source>
        <dbReference type="EMBL" id="MBY25471.1"/>
    </source>
</evidence>